<protein>
    <submittedName>
        <fullName evidence="4">11427_t:CDS:1</fullName>
    </submittedName>
</protein>
<dbReference type="PANTHER" id="PTHR14950">
    <property type="entry name" value="DICER-RELATED"/>
    <property type="match status" value="1"/>
</dbReference>
<accession>A0A9N9ETW0</accession>
<name>A0A9N9ETW0_9GLOM</name>
<dbReference type="PANTHER" id="PTHR14950:SF37">
    <property type="entry name" value="ENDORIBONUCLEASE DICER"/>
    <property type="match status" value="1"/>
</dbReference>
<evidence type="ECO:0000313" key="5">
    <source>
        <dbReference type="Proteomes" id="UP000789508"/>
    </source>
</evidence>
<feature type="domain" description="RNase III" evidence="3">
    <location>
        <begin position="277"/>
        <end position="417"/>
    </location>
</feature>
<gene>
    <name evidence="4" type="ORF">ALEPTO_LOCUS11240</name>
</gene>
<reference evidence="4" key="1">
    <citation type="submission" date="2021-06" db="EMBL/GenBank/DDBJ databases">
        <authorList>
            <person name="Kallberg Y."/>
            <person name="Tangrot J."/>
            <person name="Rosling A."/>
        </authorList>
    </citation>
    <scope>NUCLEOTIDE SEQUENCE</scope>
    <source>
        <strain evidence="4">FL130A</strain>
    </source>
</reference>
<dbReference type="InterPro" id="IPR036389">
    <property type="entry name" value="RNase_III_sf"/>
</dbReference>
<dbReference type="PROSITE" id="PS50142">
    <property type="entry name" value="RNASE_3_2"/>
    <property type="match status" value="1"/>
</dbReference>
<dbReference type="GO" id="GO:0006396">
    <property type="term" value="P:RNA processing"/>
    <property type="evidence" value="ECO:0007669"/>
    <property type="project" value="InterPro"/>
</dbReference>
<organism evidence="4 5">
    <name type="scientific">Ambispora leptoticha</name>
    <dbReference type="NCBI Taxonomy" id="144679"/>
    <lineage>
        <taxon>Eukaryota</taxon>
        <taxon>Fungi</taxon>
        <taxon>Fungi incertae sedis</taxon>
        <taxon>Mucoromycota</taxon>
        <taxon>Glomeromycotina</taxon>
        <taxon>Glomeromycetes</taxon>
        <taxon>Archaeosporales</taxon>
        <taxon>Ambisporaceae</taxon>
        <taxon>Ambispora</taxon>
    </lineage>
</organism>
<dbReference type="GO" id="GO:0004525">
    <property type="term" value="F:ribonuclease III activity"/>
    <property type="evidence" value="ECO:0007669"/>
    <property type="project" value="InterPro"/>
</dbReference>
<evidence type="ECO:0000256" key="1">
    <source>
        <dbReference type="ARBA" id="ARBA00022801"/>
    </source>
</evidence>
<feature type="region of interest" description="Disordered" evidence="2">
    <location>
        <begin position="53"/>
        <end position="79"/>
    </location>
</feature>
<keyword evidence="5" id="KW-1185">Reference proteome</keyword>
<comment type="caution">
    <text evidence="4">The sequence shown here is derived from an EMBL/GenBank/DDBJ whole genome shotgun (WGS) entry which is preliminary data.</text>
</comment>
<evidence type="ECO:0000313" key="4">
    <source>
        <dbReference type="EMBL" id="CAG8691959.1"/>
    </source>
</evidence>
<dbReference type="InterPro" id="IPR000999">
    <property type="entry name" value="RNase_III_dom"/>
</dbReference>
<dbReference type="AlphaFoldDB" id="A0A9N9ETW0"/>
<feature type="compositionally biased region" description="Polar residues" evidence="2">
    <location>
        <begin position="68"/>
        <end position="79"/>
    </location>
</feature>
<dbReference type="OrthoDB" id="2392202at2759"/>
<keyword evidence="1" id="KW-0378">Hydrolase</keyword>
<dbReference type="EMBL" id="CAJVPS010016973">
    <property type="protein sequence ID" value="CAG8691959.1"/>
    <property type="molecule type" value="Genomic_DNA"/>
</dbReference>
<dbReference type="SMART" id="SM00535">
    <property type="entry name" value="RIBOc"/>
    <property type="match status" value="1"/>
</dbReference>
<evidence type="ECO:0000256" key="2">
    <source>
        <dbReference type="SAM" id="MobiDB-lite"/>
    </source>
</evidence>
<dbReference type="SUPFAM" id="SSF69065">
    <property type="entry name" value="RNase III domain-like"/>
    <property type="match status" value="1"/>
</dbReference>
<dbReference type="PROSITE" id="PS00517">
    <property type="entry name" value="RNASE_3_1"/>
    <property type="match status" value="1"/>
</dbReference>
<evidence type="ECO:0000259" key="3">
    <source>
        <dbReference type="PROSITE" id="PS50142"/>
    </source>
</evidence>
<dbReference type="CDD" id="cd00593">
    <property type="entry name" value="RIBOc"/>
    <property type="match status" value="1"/>
</dbReference>
<dbReference type="Gene3D" id="1.10.1520.10">
    <property type="entry name" value="Ribonuclease III domain"/>
    <property type="match status" value="1"/>
</dbReference>
<proteinExistence type="predicted"/>
<dbReference type="Pfam" id="PF14622">
    <property type="entry name" value="Ribonucleas_3_3"/>
    <property type="match status" value="1"/>
</dbReference>
<dbReference type="Proteomes" id="UP000789508">
    <property type="component" value="Unassembled WGS sequence"/>
</dbReference>
<sequence length="473" mass="53676">MATTEAPIHYRYNGQLYCPAVDHAVTELRVNQNGGKFAGLTKVDNSAVAEVTTSKEEQKSESLSSCSHNSQQEQRISPNPKTRAFLEDFNMYISQIMNGKDLALSSNVLQSLSNFQHVYEDLKNTSGSPENDNEIEIIEISDDEDEPREPDGMDPGVEIIVISDDEEDRNENNEATAQYCYYPAALPYSLPLLSTTSFNITYSYAQPISPLNVRNYSHAQPISSLNGRNYSYAQPISPLNVRNIEPLPGTKKPISPLNVRNIEPLPGTKKPISPLNVRNIEPLPGTKINRYPTLPIFKNPILRKVALTHSNMNKTVGCNYERLEYLGDRVLQHLANQMAFDRVEKHPTLRQNKKRIMNHIEAAINFFVTNKTLAVIGHILDIRTLVIKEVGGPLDLSTKDMADYVEALIGALYEDNNRNFDAIREWYEPITGTLLDRILYKLTFESYPIEQDVFDWAYDMYFHLNKRFTRAAP</sequence>